<reference evidence="2" key="1">
    <citation type="submission" date="2020-02" db="EMBL/GenBank/DDBJ databases">
        <authorList>
            <person name="Meier V. D."/>
        </authorList>
    </citation>
    <scope>NUCLEOTIDE SEQUENCE</scope>
    <source>
        <strain evidence="2">AVDCRST_MAG44</strain>
    </source>
</reference>
<dbReference type="EMBL" id="CADCVY010000001">
    <property type="protein sequence ID" value="CAA9486938.1"/>
    <property type="molecule type" value="Genomic_DNA"/>
</dbReference>
<sequence length="187" mass="19852">MVGGGLWLCLWVTRLRLLGLVPLGLGAIGASLSTTPDLLVSGEGRHLAVVRDGVPLLLRERAGDYVRDLFAEASGFDGDPQDIASGKDSSCSPDSCLARLRRGDKEWRLLAIRSATRIEWAALIRACAEADIVVAERRLPRGRTALAEAGPLGPGADRRCGSVSRPATGGRHGCRSRRSASLDDDSP</sequence>
<accession>A0A6J4S0T7</accession>
<evidence type="ECO:0000256" key="1">
    <source>
        <dbReference type="SAM" id="MobiDB-lite"/>
    </source>
</evidence>
<protein>
    <submittedName>
        <fullName evidence="2">Uncharacterized protein</fullName>
    </submittedName>
</protein>
<gene>
    <name evidence="2" type="ORF">AVDCRST_MAG44-4</name>
</gene>
<feature type="compositionally biased region" description="Low complexity" evidence="1">
    <location>
        <begin position="146"/>
        <end position="155"/>
    </location>
</feature>
<proteinExistence type="predicted"/>
<organism evidence="2">
    <name type="scientific">uncultured Sphingomonas sp</name>
    <dbReference type="NCBI Taxonomy" id="158754"/>
    <lineage>
        <taxon>Bacteria</taxon>
        <taxon>Pseudomonadati</taxon>
        <taxon>Pseudomonadota</taxon>
        <taxon>Alphaproteobacteria</taxon>
        <taxon>Sphingomonadales</taxon>
        <taxon>Sphingomonadaceae</taxon>
        <taxon>Sphingomonas</taxon>
        <taxon>environmental samples</taxon>
    </lineage>
</organism>
<evidence type="ECO:0000313" key="2">
    <source>
        <dbReference type="EMBL" id="CAA9486938.1"/>
    </source>
</evidence>
<name>A0A6J4S0T7_9SPHN</name>
<feature type="region of interest" description="Disordered" evidence="1">
    <location>
        <begin position="146"/>
        <end position="187"/>
    </location>
</feature>
<dbReference type="AlphaFoldDB" id="A0A6J4S0T7"/>